<accession>A0A8S5PG17</accession>
<reference evidence="1" key="1">
    <citation type="journal article" date="2021" name="Proc. Natl. Acad. Sci. U.S.A.">
        <title>A Catalog of Tens of Thousands of Viruses from Human Metagenomes Reveals Hidden Associations with Chronic Diseases.</title>
        <authorList>
            <person name="Tisza M.J."/>
            <person name="Buck C.B."/>
        </authorList>
    </citation>
    <scope>NUCLEOTIDE SEQUENCE</scope>
    <source>
        <strain evidence="1">CtuQh21</strain>
    </source>
</reference>
<name>A0A8S5PG17_9CAUD</name>
<organism evidence="1">
    <name type="scientific">Podoviridae sp. ctuQh21</name>
    <dbReference type="NCBI Taxonomy" id="2825284"/>
    <lineage>
        <taxon>Viruses</taxon>
        <taxon>Duplodnaviria</taxon>
        <taxon>Heunggongvirae</taxon>
        <taxon>Uroviricota</taxon>
        <taxon>Caudoviricetes</taxon>
    </lineage>
</organism>
<sequence>MIERFFMWIDMKKTNEDGMDIMERFGITMKILF</sequence>
<evidence type="ECO:0000313" key="1">
    <source>
        <dbReference type="EMBL" id="DAE05557.1"/>
    </source>
</evidence>
<dbReference type="EMBL" id="BK015412">
    <property type="protein sequence ID" value="DAE05557.1"/>
    <property type="molecule type" value="Genomic_DNA"/>
</dbReference>
<protein>
    <submittedName>
        <fullName evidence="1">Uncharacterized protein</fullName>
    </submittedName>
</protein>
<proteinExistence type="predicted"/>